<feature type="compositionally biased region" description="Low complexity" evidence="1">
    <location>
        <begin position="79"/>
        <end position="93"/>
    </location>
</feature>
<reference evidence="2" key="1">
    <citation type="submission" date="2014-02" db="EMBL/GenBank/DDBJ databases">
        <authorList>
            <person name="Genoscope - CEA"/>
        </authorList>
    </citation>
    <scope>NUCLEOTIDE SEQUENCE</scope>
    <source>
        <strain evidence="2">LS3</strain>
    </source>
</reference>
<feature type="region of interest" description="Disordered" evidence="1">
    <location>
        <begin position="66"/>
        <end position="93"/>
    </location>
</feature>
<evidence type="ECO:0000313" key="2">
    <source>
        <dbReference type="EMBL" id="CDP38486.1"/>
    </source>
</evidence>
<dbReference type="EMBL" id="HG937694">
    <property type="protein sequence ID" value="CDP38486.1"/>
    <property type="molecule type" value="Genomic_DNA"/>
</dbReference>
<dbReference type="AlphaFoldDB" id="A0A060TH37"/>
<organism evidence="2">
    <name type="scientific">Blastobotrys adeninivorans</name>
    <name type="common">Yeast</name>
    <name type="synonym">Arxula adeninivorans</name>
    <dbReference type="NCBI Taxonomy" id="409370"/>
    <lineage>
        <taxon>Eukaryota</taxon>
        <taxon>Fungi</taxon>
        <taxon>Dikarya</taxon>
        <taxon>Ascomycota</taxon>
        <taxon>Saccharomycotina</taxon>
        <taxon>Dipodascomycetes</taxon>
        <taxon>Dipodascales</taxon>
        <taxon>Trichomonascaceae</taxon>
        <taxon>Blastobotrys</taxon>
    </lineage>
</organism>
<sequence length="93" mass="10509">MDSHLLHNMMDSIYMPENNNCQSKAIPQHHPSLIMMDKQTDTTHHQSCGCNGGFCIKDAWWYQEEQSKKSSVPPRPRFVSTASTSSVSSTSSY</sequence>
<reference evidence="2" key="2">
    <citation type="submission" date="2014-06" db="EMBL/GenBank/DDBJ databases">
        <title>The complete genome of Blastobotrys (Arxula) adeninivorans LS3 - a yeast of biotechnological interest.</title>
        <authorList>
            <person name="Kunze G."/>
            <person name="Gaillardin C."/>
            <person name="Czernicka M."/>
            <person name="Durrens P."/>
            <person name="Martin T."/>
            <person name="Boer E."/>
            <person name="Gabaldon T."/>
            <person name="Cruz J."/>
            <person name="Talla E."/>
            <person name="Marck C."/>
            <person name="Goffeau A."/>
            <person name="Barbe V."/>
            <person name="Baret P."/>
            <person name="Baronian K."/>
            <person name="Beier S."/>
            <person name="Bleykasten C."/>
            <person name="Bode R."/>
            <person name="Casaregola S."/>
            <person name="Despons L."/>
            <person name="Fairhead C."/>
            <person name="Giersberg M."/>
            <person name="Gierski P."/>
            <person name="Hahnel U."/>
            <person name="Hartmann A."/>
            <person name="Jankowska D."/>
            <person name="Jubin C."/>
            <person name="Jung P."/>
            <person name="Lafontaine I."/>
            <person name="Leh-Louis V."/>
            <person name="Lemaire M."/>
            <person name="Marcet-Houben M."/>
            <person name="Mascher M."/>
            <person name="Morel G."/>
            <person name="Richard G.-F."/>
            <person name="Riechen J."/>
            <person name="Sacerdot C."/>
            <person name="Sarkar A."/>
            <person name="Savel G."/>
            <person name="Schacherer J."/>
            <person name="Sherman D."/>
            <person name="Straub M.-L."/>
            <person name="Stein N."/>
            <person name="Thierry A."/>
            <person name="Trautwein-Schult A."/>
            <person name="Westhof E."/>
            <person name="Worch S."/>
            <person name="Dujon B."/>
            <person name="Souciet J.-L."/>
            <person name="Wincker P."/>
            <person name="Scholz U."/>
            <person name="Neuveglise N."/>
        </authorList>
    </citation>
    <scope>NUCLEOTIDE SEQUENCE</scope>
    <source>
        <strain evidence="2">LS3</strain>
    </source>
</reference>
<name>A0A060TH37_BLAAD</name>
<gene>
    <name evidence="2" type="ORF">GNLVRS02_ARAD1D35750g</name>
</gene>
<protein>
    <submittedName>
        <fullName evidence="2">ARAD1D35750p</fullName>
    </submittedName>
</protein>
<accession>A0A060TH37</accession>
<dbReference type="PhylomeDB" id="A0A060TH37"/>
<evidence type="ECO:0000256" key="1">
    <source>
        <dbReference type="SAM" id="MobiDB-lite"/>
    </source>
</evidence>
<proteinExistence type="predicted"/>